<dbReference type="InterPro" id="IPR013116">
    <property type="entry name" value="KARI_N"/>
</dbReference>
<dbReference type="Gene3D" id="3.40.50.720">
    <property type="entry name" value="NAD(P)-binding Rossmann-like Domain"/>
    <property type="match status" value="1"/>
</dbReference>
<dbReference type="InterPro" id="IPR000506">
    <property type="entry name" value="KARI_C"/>
</dbReference>
<keyword evidence="9" id="KW-0100">Branched-chain amino acid biosynthesis</keyword>
<evidence type="ECO:0000256" key="8">
    <source>
        <dbReference type="ARBA" id="ARBA00023002"/>
    </source>
</evidence>
<dbReference type="InterPro" id="IPR008927">
    <property type="entry name" value="6-PGluconate_DH-like_C_sf"/>
</dbReference>
<comment type="pathway">
    <text evidence="2">Amino-acid biosynthesis; L-valine biosynthesis; L-valine from pyruvate: step 2/4.</text>
</comment>
<evidence type="ECO:0000256" key="7">
    <source>
        <dbReference type="ARBA" id="ARBA00022842"/>
    </source>
</evidence>
<sequence>MQLPKIYKDKDADLNLIKNKSIGIIGYGNQGRAQALNLLDSGMNVSIGLRKESSSWKMAVNSGLNCTPVNDIVKNCDIISLLIPDQVMNEVYSENIEPHLTEAKTLLFSHGYNMHYNLIKPPEFINIIMAAPSGAGSELRKQFKIGKGIPGLIAVHQDYSGDSFDIALSYSKAIGLTRMGVFKSTFKEETETDLFGEQIILTGGIPKLIQSAYKVLLESNYNPITAWFVCYYELKTIVDLFHSKGFEFMNQAISDTAEFGGITRGNRIINENVRNEMRLALEEIQSGKFHKEWMNEYERGYPQLKNMREEEKQIPIEEISKQLLKALCENK</sequence>
<dbReference type="AlphaFoldDB" id="A0A381T7F2"/>
<proteinExistence type="inferred from homology"/>
<comment type="similarity">
    <text evidence="4">Belongs to the ketol-acid reductoisomerase family.</text>
</comment>
<feature type="domain" description="KARI N-terminal Rossmann" evidence="10">
    <location>
        <begin position="1"/>
        <end position="184"/>
    </location>
</feature>
<evidence type="ECO:0000256" key="2">
    <source>
        <dbReference type="ARBA" id="ARBA00004864"/>
    </source>
</evidence>
<evidence type="ECO:0008006" key="13">
    <source>
        <dbReference type="Google" id="ProtNLM"/>
    </source>
</evidence>
<dbReference type="PANTHER" id="PTHR21371">
    <property type="entry name" value="KETOL-ACID REDUCTOISOMERASE, MITOCHONDRIAL"/>
    <property type="match status" value="1"/>
</dbReference>
<evidence type="ECO:0000259" key="10">
    <source>
        <dbReference type="PROSITE" id="PS51850"/>
    </source>
</evidence>
<name>A0A381T7F2_9ZZZZ</name>
<evidence type="ECO:0000313" key="12">
    <source>
        <dbReference type="EMBL" id="SVA12095.1"/>
    </source>
</evidence>
<dbReference type="GO" id="GO:0046872">
    <property type="term" value="F:metal ion binding"/>
    <property type="evidence" value="ECO:0007669"/>
    <property type="project" value="UniProtKB-KW"/>
</dbReference>
<dbReference type="HAMAP" id="MF_00435">
    <property type="entry name" value="IlvC"/>
    <property type="match status" value="1"/>
</dbReference>
<dbReference type="EMBL" id="UINC01004138">
    <property type="protein sequence ID" value="SVA12095.1"/>
    <property type="molecule type" value="Genomic_DNA"/>
</dbReference>
<evidence type="ECO:0000256" key="4">
    <source>
        <dbReference type="ARBA" id="ARBA00010318"/>
    </source>
</evidence>
<dbReference type="SUPFAM" id="SSF48179">
    <property type="entry name" value="6-phosphogluconate dehydrogenase C-terminal domain-like"/>
    <property type="match status" value="1"/>
</dbReference>
<feature type="domain" description="KARI C-terminal knotted" evidence="11">
    <location>
        <begin position="185"/>
        <end position="330"/>
    </location>
</feature>
<gene>
    <name evidence="12" type="ORF">METZ01_LOCUS64949</name>
</gene>
<dbReference type="GO" id="GO:0009099">
    <property type="term" value="P:L-valine biosynthetic process"/>
    <property type="evidence" value="ECO:0007669"/>
    <property type="project" value="UniProtKB-UniPathway"/>
</dbReference>
<accession>A0A381T7F2</accession>
<dbReference type="PIRSF" id="PIRSF000116">
    <property type="entry name" value="IlvC_gammaproteo"/>
    <property type="match status" value="1"/>
</dbReference>
<evidence type="ECO:0000259" key="11">
    <source>
        <dbReference type="PROSITE" id="PS51851"/>
    </source>
</evidence>
<evidence type="ECO:0000256" key="9">
    <source>
        <dbReference type="ARBA" id="ARBA00023304"/>
    </source>
</evidence>
<reference evidence="12" key="1">
    <citation type="submission" date="2018-05" db="EMBL/GenBank/DDBJ databases">
        <authorList>
            <person name="Lanie J.A."/>
            <person name="Ng W.-L."/>
            <person name="Kazmierczak K.M."/>
            <person name="Andrzejewski T.M."/>
            <person name="Davidsen T.M."/>
            <person name="Wayne K.J."/>
            <person name="Tettelin H."/>
            <person name="Glass J.I."/>
            <person name="Rusch D."/>
            <person name="Podicherti R."/>
            <person name="Tsui H.-C.T."/>
            <person name="Winkler M.E."/>
        </authorList>
    </citation>
    <scope>NUCLEOTIDE SEQUENCE</scope>
</reference>
<organism evidence="12">
    <name type="scientific">marine metagenome</name>
    <dbReference type="NCBI Taxonomy" id="408172"/>
    <lineage>
        <taxon>unclassified sequences</taxon>
        <taxon>metagenomes</taxon>
        <taxon>ecological metagenomes</taxon>
    </lineage>
</organism>
<dbReference type="NCBIfam" id="NF004017">
    <property type="entry name" value="PRK05479.1"/>
    <property type="match status" value="1"/>
</dbReference>
<protein>
    <recommendedName>
        <fullName evidence="13">KARI N-terminal Rossmann domain-containing protein</fullName>
    </recommendedName>
</protein>
<evidence type="ECO:0000256" key="5">
    <source>
        <dbReference type="ARBA" id="ARBA00022605"/>
    </source>
</evidence>
<keyword evidence="6" id="KW-0479">Metal-binding</keyword>
<keyword evidence="7" id="KW-0460">Magnesium</keyword>
<dbReference type="InterPro" id="IPR013023">
    <property type="entry name" value="KARI"/>
</dbReference>
<dbReference type="PROSITE" id="PS51851">
    <property type="entry name" value="KARI_C"/>
    <property type="match status" value="1"/>
</dbReference>
<dbReference type="Gene3D" id="6.10.240.10">
    <property type="match status" value="1"/>
</dbReference>
<dbReference type="GO" id="GO:0009097">
    <property type="term" value="P:isoleucine biosynthetic process"/>
    <property type="evidence" value="ECO:0007669"/>
    <property type="project" value="UniProtKB-UniPathway"/>
</dbReference>
<evidence type="ECO:0000256" key="3">
    <source>
        <dbReference type="ARBA" id="ARBA00004885"/>
    </source>
</evidence>
<dbReference type="GO" id="GO:0050661">
    <property type="term" value="F:NADP binding"/>
    <property type="evidence" value="ECO:0007669"/>
    <property type="project" value="InterPro"/>
</dbReference>
<dbReference type="UniPathway" id="UPA00047">
    <property type="reaction ID" value="UER00056"/>
</dbReference>
<dbReference type="SUPFAM" id="SSF51735">
    <property type="entry name" value="NAD(P)-binding Rossmann-fold domains"/>
    <property type="match status" value="1"/>
</dbReference>
<evidence type="ECO:0000256" key="1">
    <source>
        <dbReference type="ARBA" id="ARBA00001946"/>
    </source>
</evidence>
<dbReference type="InterPro" id="IPR036291">
    <property type="entry name" value="NAD(P)-bd_dom_sf"/>
</dbReference>
<keyword evidence="5" id="KW-0028">Amino-acid biosynthesis</keyword>
<dbReference type="InterPro" id="IPR014359">
    <property type="entry name" value="KARI_prok"/>
</dbReference>
<dbReference type="PANTHER" id="PTHR21371:SF1">
    <property type="entry name" value="KETOL-ACID REDUCTOISOMERASE, MITOCHONDRIAL"/>
    <property type="match status" value="1"/>
</dbReference>
<dbReference type="Pfam" id="PF07991">
    <property type="entry name" value="KARI_N"/>
    <property type="match status" value="1"/>
</dbReference>
<evidence type="ECO:0000256" key="6">
    <source>
        <dbReference type="ARBA" id="ARBA00022723"/>
    </source>
</evidence>
<dbReference type="NCBIfam" id="TIGR00465">
    <property type="entry name" value="ilvC"/>
    <property type="match status" value="1"/>
</dbReference>
<dbReference type="GO" id="GO:0004455">
    <property type="term" value="F:ketol-acid reductoisomerase activity"/>
    <property type="evidence" value="ECO:0007669"/>
    <property type="project" value="InterPro"/>
</dbReference>
<dbReference type="UniPathway" id="UPA00049">
    <property type="reaction ID" value="UER00060"/>
</dbReference>
<comment type="cofactor">
    <cofactor evidence="1">
        <name>Mg(2+)</name>
        <dbReference type="ChEBI" id="CHEBI:18420"/>
    </cofactor>
</comment>
<dbReference type="Pfam" id="PF01450">
    <property type="entry name" value="KARI_C"/>
    <property type="match status" value="1"/>
</dbReference>
<dbReference type="PROSITE" id="PS51850">
    <property type="entry name" value="KARI_N"/>
    <property type="match status" value="1"/>
</dbReference>
<keyword evidence="8" id="KW-0560">Oxidoreductase</keyword>
<comment type="pathway">
    <text evidence="3">Amino-acid biosynthesis; L-isoleucine biosynthesis; L-isoleucine from 2-oxobutanoate: step 2/4.</text>
</comment>